<dbReference type="EMBL" id="AP018711">
    <property type="protein sequence ID" value="BBE34647.1"/>
    <property type="molecule type" value="Genomic_DNA"/>
</dbReference>
<dbReference type="GO" id="GO:0000701">
    <property type="term" value="F:purine-specific mismatch base pair DNA N-glycosylase activity"/>
    <property type="evidence" value="ECO:0007669"/>
    <property type="project" value="UniProtKB-EC"/>
</dbReference>
<dbReference type="SMART" id="SM00478">
    <property type="entry name" value="ENDO3c"/>
    <property type="match status" value="1"/>
</dbReference>
<evidence type="ECO:0000256" key="9">
    <source>
        <dbReference type="ARBA" id="ARBA00022801"/>
    </source>
</evidence>
<evidence type="ECO:0000313" key="19">
    <source>
        <dbReference type="Proteomes" id="UP000276029"/>
    </source>
</evidence>
<keyword evidence="12" id="KW-0234">DNA repair</keyword>
<comment type="similarity">
    <text evidence="3 14">Belongs to the Nth/MutY family.</text>
</comment>
<dbReference type="InterPro" id="IPR023170">
    <property type="entry name" value="HhH_base_excis_C"/>
</dbReference>
<dbReference type="GO" id="GO:0034039">
    <property type="term" value="F:8-oxo-7,8-dihydroguanine DNA N-glycosylase activity"/>
    <property type="evidence" value="ECO:0007669"/>
    <property type="project" value="TreeGrafter"/>
</dbReference>
<evidence type="ECO:0000256" key="6">
    <source>
        <dbReference type="ARBA" id="ARBA00022485"/>
    </source>
</evidence>
<evidence type="ECO:0000256" key="3">
    <source>
        <dbReference type="ARBA" id="ARBA00008343"/>
    </source>
</evidence>
<dbReference type="GO" id="GO:0006284">
    <property type="term" value="P:base-excision repair"/>
    <property type="evidence" value="ECO:0007669"/>
    <property type="project" value="UniProtKB-UniRule"/>
</dbReference>
<dbReference type="PROSITE" id="PS01155">
    <property type="entry name" value="ENDONUCLEASE_III_2"/>
    <property type="match status" value="1"/>
</dbReference>
<keyword evidence="6" id="KW-0004">4Fe-4S</keyword>
<dbReference type="InterPro" id="IPR015797">
    <property type="entry name" value="NUDIX_hydrolase-like_dom_sf"/>
</dbReference>
<name>A0AAD1G179_SPHMI</name>
<keyword evidence="19" id="KW-1185">Reference proteome</keyword>
<dbReference type="NCBIfam" id="TIGR01084">
    <property type="entry name" value="mutY"/>
    <property type="match status" value="1"/>
</dbReference>
<dbReference type="Gene3D" id="3.90.79.10">
    <property type="entry name" value="Nucleoside Triphosphate Pyrophosphohydrolase"/>
    <property type="match status" value="1"/>
</dbReference>
<dbReference type="Pfam" id="PF14815">
    <property type="entry name" value="NUDIX_4"/>
    <property type="match status" value="1"/>
</dbReference>
<dbReference type="EMBL" id="RBWX01000007">
    <property type="protein sequence ID" value="RKS91666.1"/>
    <property type="molecule type" value="Genomic_DNA"/>
</dbReference>
<dbReference type="PANTHER" id="PTHR42944:SF1">
    <property type="entry name" value="ADENINE DNA GLYCOSYLASE"/>
    <property type="match status" value="1"/>
</dbReference>
<dbReference type="GO" id="GO:0046872">
    <property type="term" value="F:metal ion binding"/>
    <property type="evidence" value="ECO:0007669"/>
    <property type="project" value="UniProtKB-UniRule"/>
</dbReference>
<dbReference type="InterPro" id="IPR029119">
    <property type="entry name" value="MutY_C"/>
</dbReference>
<dbReference type="Gene3D" id="1.10.340.30">
    <property type="entry name" value="Hypothetical protein, domain 2"/>
    <property type="match status" value="1"/>
</dbReference>
<dbReference type="PANTHER" id="PTHR42944">
    <property type="entry name" value="ADENINE DNA GLYCOSYLASE"/>
    <property type="match status" value="1"/>
</dbReference>
<dbReference type="GO" id="GO:0032357">
    <property type="term" value="F:oxidized purine DNA binding"/>
    <property type="evidence" value="ECO:0007669"/>
    <property type="project" value="TreeGrafter"/>
</dbReference>
<dbReference type="Proteomes" id="UP000276029">
    <property type="component" value="Unassembled WGS sequence"/>
</dbReference>
<dbReference type="FunFam" id="1.10.340.30:FF:000002">
    <property type="entry name" value="Adenine DNA glycosylase"/>
    <property type="match status" value="1"/>
</dbReference>
<organism evidence="16 18">
    <name type="scientific">Sphingosinicella microcystinivorans</name>
    <dbReference type="NCBI Taxonomy" id="335406"/>
    <lineage>
        <taxon>Bacteria</taxon>
        <taxon>Pseudomonadati</taxon>
        <taxon>Pseudomonadota</taxon>
        <taxon>Alphaproteobacteria</taxon>
        <taxon>Sphingomonadales</taxon>
        <taxon>Sphingosinicellaceae</taxon>
        <taxon>Sphingosinicella</taxon>
    </lineage>
</organism>
<keyword evidence="8 14" id="KW-0227">DNA damage</keyword>
<dbReference type="SMART" id="SM00525">
    <property type="entry name" value="FES"/>
    <property type="match status" value="1"/>
</dbReference>
<dbReference type="CDD" id="cd03431">
    <property type="entry name" value="NUDIX_DNA_Glycosylase_C-MutY"/>
    <property type="match status" value="1"/>
</dbReference>
<dbReference type="SUPFAM" id="SSF48150">
    <property type="entry name" value="DNA-glycosylase"/>
    <property type="match status" value="1"/>
</dbReference>
<dbReference type="Pfam" id="PF00730">
    <property type="entry name" value="HhH-GPD"/>
    <property type="match status" value="1"/>
</dbReference>
<keyword evidence="9" id="KW-0378">Hydrolase</keyword>
<feature type="domain" description="HhH-GPD" evidence="15">
    <location>
        <begin position="43"/>
        <end position="192"/>
    </location>
</feature>
<dbReference type="AlphaFoldDB" id="A0AAD1G179"/>
<comment type="catalytic activity">
    <reaction evidence="1 14">
        <text>Hydrolyzes free adenine bases from 7,8-dihydro-8-oxoguanine:adenine mismatched double-stranded DNA, leaving an apurinic site.</text>
        <dbReference type="EC" id="3.2.2.31"/>
    </reaction>
</comment>
<dbReference type="EC" id="3.2.2.31" evidence="4 14"/>
<evidence type="ECO:0000313" key="18">
    <source>
        <dbReference type="Proteomes" id="UP000275727"/>
    </source>
</evidence>
<evidence type="ECO:0000256" key="14">
    <source>
        <dbReference type="RuleBase" id="RU365096"/>
    </source>
</evidence>
<evidence type="ECO:0000313" key="17">
    <source>
        <dbReference type="EMBL" id="RKS91666.1"/>
    </source>
</evidence>
<dbReference type="GO" id="GO:0051539">
    <property type="term" value="F:4 iron, 4 sulfur cluster binding"/>
    <property type="evidence" value="ECO:0007669"/>
    <property type="project" value="UniProtKB-UniRule"/>
</dbReference>
<keyword evidence="11" id="KW-0411">Iron-sulfur</keyword>
<evidence type="ECO:0000256" key="2">
    <source>
        <dbReference type="ARBA" id="ARBA00002933"/>
    </source>
</evidence>
<gene>
    <name evidence="17" type="ORF">DFR51_1232</name>
    <name evidence="16" type="ORF">SmB9_23050</name>
</gene>
<dbReference type="InterPro" id="IPR044298">
    <property type="entry name" value="MIG/MutY"/>
</dbReference>
<dbReference type="Gene3D" id="1.10.1670.10">
    <property type="entry name" value="Helix-hairpin-Helix base-excision DNA repair enzymes (C-terminal)"/>
    <property type="match status" value="1"/>
</dbReference>
<dbReference type="CDD" id="cd00056">
    <property type="entry name" value="ENDO3c"/>
    <property type="match status" value="1"/>
</dbReference>
<comment type="function">
    <text evidence="2">Adenine glycosylase active on G-A mispairs. MutY also corrects error-prone DNA synthesis past GO lesions which are due to the oxidatively damaged form of guanine: 7,8-dihydro-8-oxoguanine (8-oxo-dGTP).</text>
</comment>
<keyword evidence="10 14" id="KW-0408">Iron</keyword>
<evidence type="ECO:0000256" key="8">
    <source>
        <dbReference type="ARBA" id="ARBA00022763"/>
    </source>
</evidence>
<reference evidence="16 18" key="1">
    <citation type="submission" date="2018-06" db="EMBL/GenBank/DDBJ databases">
        <title>Complete Genome Sequence of the Microcystin-Degrading Bacterium Sphingosinicella microcystinivorans Strain B-9.</title>
        <authorList>
            <person name="Jin H."/>
            <person name="Nishizawa T."/>
            <person name="Guo Y."/>
            <person name="Nishizawa A."/>
            <person name="Park H."/>
            <person name="Kato H."/>
            <person name="Tsuji K."/>
            <person name="Harada K."/>
        </authorList>
    </citation>
    <scope>NUCLEOTIDE SEQUENCE [LARGE SCALE GENOMIC DNA]</scope>
    <source>
        <strain evidence="16 18">B9</strain>
    </source>
</reference>
<evidence type="ECO:0000256" key="13">
    <source>
        <dbReference type="ARBA" id="ARBA00023295"/>
    </source>
</evidence>
<dbReference type="GO" id="GO:0035485">
    <property type="term" value="F:adenine/guanine mispair binding"/>
    <property type="evidence" value="ECO:0007669"/>
    <property type="project" value="TreeGrafter"/>
</dbReference>
<dbReference type="Proteomes" id="UP000275727">
    <property type="component" value="Chromosome"/>
</dbReference>
<evidence type="ECO:0000256" key="4">
    <source>
        <dbReference type="ARBA" id="ARBA00012045"/>
    </source>
</evidence>
<accession>A0AAD1G179</accession>
<dbReference type="InterPro" id="IPR003651">
    <property type="entry name" value="Endonuclease3_FeS-loop_motif"/>
</dbReference>
<protein>
    <recommendedName>
        <fullName evidence="5 14">Adenine DNA glycosylase</fullName>
        <ecNumber evidence="4 14">3.2.2.31</ecNumber>
    </recommendedName>
</protein>
<evidence type="ECO:0000256" key="7">
    <source>
        <dbReference type="ARBA" id="ARBA00022723"/>
    </source>
</evidence>
<evidence type="ECO:0000313" key="16">
    <source>
        <dbReference type="EMBL" id="BBE34647.1"/>
    </source>
</evidence>
<dbReference type="InterPro" id="IPR003265">
    <property type="entry name" value="HhH-GPD_domain"/>
</dbReference>
<comment type="cofactor">
    <cofactor evidence="14">
        <name>[4Fe-4S] cluster</name>
        <dbReference type="ChEBI" id="CHEBI:49883"/>
    </cofactor>
    <text evidence="14">Binds 1 [4Fe-4S] cluster.</text>
</comment>
<evidence type="ECO:0000256" key="11">
    <source>
        <dbReference type="ARBA" id="ARBA00023014"/>
    </source>
</evidence>
<dbReference type="InterPro" id="IPR005760">
    <property type="entry name" value="A/G_AdeGlyc_MutY"/>
</dbReference>
<evidence type="ECO:0000259" key="15">
    <source>
        <dbReference type="SMART" id="SM00478"/>
    </source>
</evidence>
<dbReference type="RefSeq" id="WP_121048093.1">
    <property type="nucleotide sequence ID" value="NZ_AP018711.1"/>
</dbReference>
<reference evidence="17 19" key="2">
    <citation type="submission" date="2018-10" db="EMBL/GenBank/DDBJ databases">
        <title>Genomic Encyclopedia of Type Strains, Phase IV (KMG-IV): sequencing the most valuable type-strain genomes for metagenomic binning, comparative biology and taxonomic classification.</title>
        <authorList>
            <person name="Goeker M."/>
        </authorList>
    </citation>
    <scope>NUCLEOTIDE SEQUENCE [LARGE SCALE GENOMIC DNA]</scope>
    <source>
        <strain evidence="17 19">DSM 19791</strain>
    </source>
</reference>
<evidence type="ECO:0000256" key="5">
    <source>
        <dbReference type="ARBA" id="ARBA00022023"/>
    </source>
</evidence>
<evidence type="ECO:0000256" key="1">
    <source>
        <dbReference type="ARBA" id="ARBA00000843"/>
    </source>
</evidence>
<evidence type="ECO:0000256" key="10">
    <source>
        <dbReference type="ARBA" id="ARBA00023004"/>
    </source>
</evidence>
<proteinExistence type="inferred from homology"/>
<evidence type="ECO:0000256" key="12">
    <source>
        <dbReference type="ARBA" id="ARBA00023204"/>
    </source>
</evidence>
<dbReference type="InterPro" id="IPR011257">
    <property type="entry name" value="DNA_glycosylase"/>
</dbReference>
<keyword evidence="13 14" id="KW-0326">Glycosidase</keyword>
<sequence>MPAKEIAAPLLAWYDRSHRRLPWRASPGANAADPYRVWLSEIMLQQTTVAAVVPYFEHFTRRWPTVEALAAAEDGDVLAAWAGLGYYARARNLLACARAVASDHGGRFPSNEEALLRLPGIGAYTAAAITAIAYGERAVVVDGNVERVVARLFAVEEPLPGAKPTLRALADTITPTARAGDFAQAMMDLGATVCRPRSPDCLVCPIAESCDGARRGIADLLPQKARKAPRPVRYANVYVLRDGGEILLVRRPPRGLLGGMLGLPMSEIADAPMDRAAHPGAPAPTRWLRGEGRVTHVFTHFELHLTVFSGDLSGLTRPAGDWRAADESVARDLPTLFRKALDFAAYIGDF</sequence>
<dbReference type="KEGG" id="smic:SmB9_23050"/>
<keyword evidence="7" id="KW-0479">Metal-binding</keyword>
<dbReference type="InterPro" id="IPR004036">
    <property type="entry name" value="Endonuclease-III-like_CS2"/>
</dbReference>
<dbReference type="GO" id="GO:0006298">
    <property type="term" value="P:mismatch repair"/>
    <property type="evidence" value="ECO:0007669"/>
    <property type="project" value="TreeGrafter"/>
</dbReference>
<dbReference type="SUPFAM" id="SSF55811">
    <property type="entry name" value="Nudix"/>
    <property type="match status" value="1"/>
</dbReference>